<dbReference type="AlphaFoldDB" id="H8KXB7"/>
<keyword evidence="3" id="KW-1185">Reference proteome</keyword>
<dbReference type="HOGENOM" id="CLU_025928_3_0_10"/>
<feature type="signal peptide" evidence="1">
    <location>
        <begin position="1"/>
        <end position="23"/>
    </location>
</feature>
<dbReference type="eggNOG" id="COG0521">
    <property type="taxonomic scope" value="Bacteria"/>
</dbReference>
<dbReference type="OrthoDB" id="9766256at2"/>
<dbReference type="KEGG" id="scn:Solca_3441"/>
<evidence type="ECO:0000313" key="3">
    <source>
        <dbReference type="Proteomes" id="UP000007590"/>
    </source>
</evidence>
<dbReference type="RefSeq" id="WP_014681669.1">
    <property type="nucleotide sequence ID" value="NC_017770.1"/>
</dbReference>
<organism evidence="2 3">
    <name type="scientific">Solitalea canadensis (strain ATCC 29591 / DSM 3403 / JCM 21819 / LMG 8368 / NBRC 15130 / NCIMB 12057 / USAM 9D)</name>
    <name type="common">Flexibacter canadensis</name>
    <dbReference type="NCBI Taxonomy" id="929556"/>
    <lineage>
        <taxon>Bacteria</taxon>
        <taxon>Pseudomonadati</taxon>
        <taxon>Bacteroidota</taxon>
        <taxon>Sphingobacteriia</taxon>
        <taxon>Sphingobacteriales</taxon>
        <taxon>Sphingobacteriaceae</taxon>
        <taxon>Solitalea</taxon>
    </lineage>
</organism>
<feature type="chain" id="PRO_5003614011" description="SusD/RagB family nutrient-binding outer membrane lipoprotein" evidence="1">
    <location>
        <begin position="24"/>
        <end position="469"/>
    </location>
</feature>
<dbReference type="PROSITE" id="PS51257">
    <property type="entry name" value="PROKAR_LIPOPROTEIN"/>
    <property type="match status" value="1"/>
</dbReference>
<evidence type="ECO:0000313" key="2">
    <source>
        <dbReference type="EMBL" id="AFD08446.1"/>
    </source>
</evidence>
<gene>
    <name evidence="2" type="ordered locus">Solca_3441</name>
</gene>
<dbReference type="Gene3D" id="1.25.40.390">
    <property type="match status" value="1"/>
</dbReference>
<sequence>MRINLYRISIVIFSLMAFSSCNDYLDINTDPNRPTTPPINGLLASATYNTAQNVYELGVITSYFTQYLASPNEASPTDIYDEVDYSTTWKAFYSNMADIYDLKNMAIEKQSPGHKGIADVLMVMNLSMVVDVWGDVPYSQAFGGEVLRPAYDNQEQLYNTMLGLLDEAIVEFAKPDADKFLTATNDFIHQANLTRWTKTAHALKARLLNHFSKQSSYNPTAVLAEIDQAYVANIEDAQVAEFLNRNPWAQVAVDNASNLLGGWLSSTILNAMNGTTYTVVDSRLTAVTLPNKNGLYVGTRNGAGRVSGGTGDDECYLQNSTFYALDTSPLTIITFSELKFIEAEAAFRAGNSTRAYSAYEAGIKANFAKVGLTVDGTTYFQNPSVGVGAAGLTLDLIFKEKYVAMFLNPEAWVDARRYDYNYTNFTLPLNVNTNINGFIRRVAYPSSEIATNAKNMPQVKLDDRLFWDK</sequence>
<dbReference type="InterPro" id="IPR041662">
    <property type="entry name" value="SusD-like_2"/>
</dbReference>
<dbReference type="Proteomes" id="UP000007590">
    <property type="component" value="Chromosome"/>
</dbReference>
<protein>
    <recommendedName>
        <fullName evidence="4">SusD/RagB family nutrient-binding outer membrane lipoprotein</fullName>
    </recommendedName>
</protein>
<keyword evidence="1" id="KW-0732">Signal</keyword>
<reference evidence="2" key="1">
    <citation type="submission" date="2012-02" db="EMBL/GenBank/DDBJ databases">
        <title>The complete genome of Solitalea canadensis DSM 3403.</title>
        <authorList>
            <consortium name="US DOE Joint Genome Institute (JGI-PGF)"/>
            <person name="Lucas S."/>
            <person name="Copeland A."/>
            <person name="Lapidus A."/>
            <person name="Glavina del Rio T."/>
            <person name="Dalin E."/>
            <person name="Tice H."/>
            <person name="Bruce D."/>
            <person name="Goodwin L."/>
            <person name="Pitluck S."/>
            <person name="Peters L."/>
            <person name="Ovchinnikova G."/>
            <person name="Lu M."/>
            <person name="Kyrpides N."/>
            <person name="Mavromatis K."/>
            <person name="Ivanova N."/>
            <person name="Brettin T."/>
            <person name="Detter J.C."/>
            <person name="Han C."/>
            <person name="Larimer F."/>
            <person name="Land M."/>
            <person name="Hauser L."/>
            <person name="Markowitz V."/>
            <person name="Cheng J.-F."/>
            <person name="Hugenholtz P."/>
            <person name="Woyke T."/>
            <person name="Wu D."/>
            <person name="Spring S."/>
            <person name="Schroeder M."/>
            <person name="Kopitz M."/>
            <person name="Brambilla E."/>
            <person name="Klenk H.-P."/>
            <person name="Eisen J.A."/>
        </authorList>
    </citation>
    <scope>NUCLEOTIDE SEQUENCE</scope>
    <source>
        <strain evidence="2">DSM 3403</strain>
    </source>
</reference>
<proteinExistence type="predicted"/>
<dbReference type="Pfam" id="PF12771">
    <property type="entry name" value="SusD-like_2"/>
    <property type="match status" value="1"/>
</dbReference>
<dbReference type="STRING" id="929556.Solca_3441"/>
<dbReference type="InterPro" id="IPR011990">
    <property type="entry name" value="TPR-like_helical_dom_sf"/>
</dbReference>
<evidence type="ECO:0000256" key="1">
    <source>
        <dbReference type="SAM" id="SignalP"/>
    </source>
</evidence>
<evidence type="ECO:0008006" key="4">
    <source>
        <dbReference type="Google" id="ProtNLM"/>
    </source>
</evidence>
<accession>H8KXB7</accession>
<name>H8KXB7_SOLCM</name>
<dbReference type="SUPFAM" id="SSF48452">
    <property type="entry name" value="TPR-like"/>
    <property type="match status" value="1"/>
</dbReference>
<dbReference type="EMBL" id="CP003349">
    <property type="protein sequence ID" value="AFD08446.1"/>
    <property type="molecule type" value="Genomic_DNA"/>
</dbReference>